<dbReference type="SUPFAM" id="SSF52540">
    <property type="entry name" value="P-loop containing nucleoside triphosphate hydrolases"/>
    <property type="match status" value="1"/>
</dbReference>
<gene>
    <name evidence="9 11" type="primary">radB</name>
    <name evidence="11" type="ORF">NDI56_09080</name>
</gene>
<dbReference type="PANTHER" id="PTHR22942">
    <property type="entry name" value="RECA/RAD51/RADA DNA STRAND-PAIRING FAMILY MEMBER"/>
    <property type="match status" value="1"/>
</dbReference>
<keyword evidence="12" id="KW-1185">Reference proteome</keyword>
<sequence>MSEYVPTGCGPVDELLGGGLERGAVTQVYGPPAAGKTNLALSAAIEVAAAGDAALYIDTEGLSPDRMAQIARGRADGTDQTVDDLAGRLIVSEVYDYDEQTEAVQDAAEFAAEVELVVLDSATGHYRLRRDDGDGGETLRDVARQITHLLSLARKHDIAVVFTNQVFTDPDSDRSTALGGHTLNHWSGAILRLDRFRGGNRRATLEKHRAKPAGDTVQFSITDAGLAGEETVEPTRNLD</sequence>
<evidence type="ECO:0000256" key="3">
    <source>
        <dbReference type="ARBA" id="ARBA00022741"/>
    </source>
</evidence>
<evidence type="ECO:0000256" key="8">
    <source>
        <dbReference type="ARBA" id="ARBA00024641"/>
    </source>
</evidence>
<name>A0ABU2FB97_9EURY</name>
<dbReference type="EMBL" id="JAMQON010000002">
    <property type="protein sequence ID" value="MDS0259544.1"/>
    <property type="molecule type" value="Genomic_DNA"/>
</dbReference>
<keyword evidence="4 9" id="KW-0227">DNA damage</keyword>
<comment type="function">
    <text evidence="8 9">Involved in DNA repair and in homologous recombination. May regulate the cleavage reactions of the branch-structured DNA. Has a very weak ATPase activity that is not stimulated by DNA. Binds DNA but does not promote DNA strands exchange.</text>
</comment>
<dbReference type="InterPro" id="IPR027417">
    <property type="entry name" value="P-loop_NTPase"/>
</dbReference>
<dbReference type="Pfam" id="PF08423">
    <property type="entry name" value="Rad51"/>
    <property type="match status" value="1"/>
</dbReference>
<dbReference type="NCBIfam" id="NF006861">
    <property type="entry name" value="PRK09361.1-1"/>
    <property type="match status" value="1"/>
</dbReference>
<protein>
    <recommendedName>
        <fullName evidence="2 9">DNA repair and recombination protein RadB</fullName>
    </recommendedName>
</protein>
<dbReference type="PANTHER" id="PTHR22942:SF47">
    <property type="entry name" value="DNA REPAIR AND RECOMBINATION PROTEIN RADB"/>
    <property type="match status" value="1"/>
</dbReference>
<evidence type="ECO:0000256" key="2">
    <source>
        <dbReference type="ARBA" id="ARBA00018143"/>
    </source>
</evidence>
<proteinExistence type="inferred from homology"/>
<dbReference type="PIRSF" id="PIRSF003336">
    <property type="entry name" value="RadB"/>
    <property type="match status" value="1"/>
</dbReference>
<dbReference type="SMART" id="SM00382">
    <property type="entry name" value="AAA"/>
    <property type="match status" value="1"/>
</dbReference>
<evidence type="ECO:0000256" key="6">
    <source>
        <dbReference type="ARBA" id="ARBA00023125"/>
    </source>
</evidence>
<dbReference type="InterPro" id="IPR013632">
    <property type="entry name" value="Rad51_C"/>
</dbReference>
<evidence type="ECO:0000256" key="5">
    <source>
        <dbReference type="ARBA" id="ARBA00022840"/>
    </source>
</evidence>
<evidence type="ECO:0000256" key="9">
    <source>
        <dbReference type="HAMAP-Rule" id="MF_00350"/>
    </source>
</evidence>
<reference evidence="11 12" key="1">
    <citation type="submission" date="2022-06" db="EMBL/GenBank/DDBJ databases">
        <title>Haloarcula sp. a new haloarchaeum isolate from saline soil.</title>
        <authorList>
            <person name="Strakova D."/>
            <person name="Galisteo C."/>
            <person name="Sanchez-Porro C."/>
            <person name="Ventosa A."/>
        </authorList>
    </citation>
    <scope>NUCLEOTIDE SEQUENCE [LARGE SCALE GENOMIC DNA]</scope>
    <source>
        <strain evidence="11 12">S1CR25-12</strain>
    </source>
</reference>
<keyword evidence="5 9" id="KW-0067">ATP-binding</keyword>
<evidence type="ECO:0000256" key="1">
    <source>
        <dbReference type="ARBA" id="ARBA00006876"/>
    </source>
</evidence>
<evidence type="ECO:0000256" key="4">
    <source>
        <dbReference type="ARBA" id="ARBA00022763"/>
    </source>
</evidence>
<keyword evidence="7 9" id="KW-0233">DNA recombination</keyword>
<dbReference type="NCBIfam" id="TIGR02237">
    <property type="entry name" value="recomb_radB"/>
    <property type="match status" value="1"/>
</dbReference>
<dbReference type="Gene3D" id="3.40.50.300">
    <property type="entry name" value="P-loop containing nucleotide triphosphate hydrolases"/>
    <property type="match status" value="1"/>
</dbReference>
<evidence type="ECO:0000259" key="10">
    <source>
        <dbReference type="PROSITE" id="PS50162"/>
    </source>
</evidence>
<comment type="similarity">
    <text evidence="1 9">Belongs to the eukaryotic RecA-like protein family. RadB subfamily.</text>
</comment>
<dbReference type="InterPro" id="IPR020588">
    <property type="entry name" value="RecA_ATP-bd"/>
</dbReference>
<dbReference type="Proteomes" id="UP001259659">
    <property type="component" value="Unassembled WGS sequence"/>
</dbReference>
<accession>A0ABU2FB97</accession>
<evidence type="ECO:0000256" key="7">
    <source>
        <dbReference type="ARBA" id="ARBA00023172"/>
    </source>
</evidence>
<evidence type="ECO:0000313" key="12">
    <source>
        <dbReference type="Proteomes" id="UP001259659"/>
    </source>
</evidence>
<feature type="domain" description="RecA family profile 1" evidence="10">
    <location>
        <begin position="1"/>
        <end position="166"/>
    </location>
</feature>
<keyword evidence="6 9" id="KW-0238">DNA-binding</keyword>
<evidence type="ECO:0000313" key="11">
    <source>
        <dbReference type="EMBL" id="MDS0259544.1"/>
    </source>
</evidence>
<comment type="caution">
    <text evidence="11">The sequence shown here is derived from an EMBL/GenBank/DDBJ whole genome shotgun (WGS) entry which is preliminary data.</text>
</comment>
<dbReference type="InterPro" id="IPR011939">
    <property type="entry name" value="DNA_repair_and_recomb_RadB"/>
</dbReference>
<dbReference type="PROSITE" id="PS50162">
    <property type="entry name" value="RECA_2"/>
    <property type="match status" value="1"/>
</dbReference>
<dbReference type="PRINTS" id="PR01874">
    <property type="entry name" value="DNAREPAIRADA"/>
</dbReference>
<dbReference type="RefSeq" id="WP_310919155.1">
    <property type="nucleotide sequence ID" value="NZ_JAMQON010000002.1"/>
</dbReference>
<dbReference type="HAMAP" id="MF_00350">
    <property type="entry name" value="RadB"/>
    <property type="match status" value="1"/>
</dbReference>
<organism evidence="11 12">
    <name type="scientific">Haloarcula saliterrae</name>
    <dbReference type="NCBI Taxonomy" id="2950534"/>
    <lineage>
        <taxon>Archaea</taxon>
        <taxon>Methanobacteriati</taxon>
        <taxon>Methanobacteriota</taxon>
        <taxon>Stenosarchaea group</taxon>
        <taxon>Halobacteria</taxon>
        <taxon>Halobacteriales</taxon>
        <taxon>Haloarculaceae</taxon>
        <taxon>Haloarcula</taxon>
    </lineage>
</organism>
<keyword evidence="3 9" id="KW-0547">Nucleotide-binding</keyword>
<dbReference type="InterPro" id="IPR003593">
    <property type="entry name" value="AAA+_ATPase"/>
</dbReference>